<accession>A0A0L6U8B1</accession>
<keyword evidence="3" id="KW-1185">Reference proteome</keyword>
<reference evidence="2 3" key="1">
    <citation type="submission" date="2015-08" db="EMBL/GenBank/DDBJ databases">
        <title>Next Generation Sequencing and Analysis of the Genome of Puccinia sorghi L Schw, the Causal Agent of Maize Common Rust.</title>
        <authorList>
            <person name="Rochi L."/>
            <person name="Burguener G."/>
            <person name="Darino M."/>
            <person name="Turjanski A."/>
            <person name="Kreff E."/>
            <person name="Dieguez M.J."/>
            <person name="Sacco F."/>
        </authorList>
    </citation>
    <scope>NUCLEOTIDE SEQUENCE [LARGE SCALE GENOMIC DNA]</scope>
    <source>
        <strain evidence="2 3">RO10H11247</strain>
    </source>
</reference>
<organism evidence="2 3">
    <name type="scientific">Puccinia sorghi</name>
    <dbReference type="NCBI Taxonomy" id="27349"/>
    <lineage>
        <taxon>Eukaryota</taxon>
        <taxon>Fungi</taxon>
        <taxon>Dikarya</taxon>
        <taxon>Basidiomycota</taxon>
        <taxon>Pucciniomycotina</taxon>
        <taxon>Pucciniomycetes</taxon>
        <taxon>Pucciniales</taxon>
        <taxon>Pucciniaceae</taxon>
        <taxon>Puccinia</taxon>
    </lineage>
</organism>
<dbReference type="Proteomes" id="UP000037035">
    <property type="component" value="Unassembled WGS sequence"/>
</dbReference>
<protein>
    <submittedName>
        <fullName evidence="2">Uncharacterized protein</fullName>
    </submittedName>
</protein>
<dbReference type="EMBL" id="LAVV01015269">
    <property type="protein sequence ID" value="KNZ44015.1"/>
    <property type="molecule type" value="Genomic_DNA"/>
</dbReference>
<evidence type="ECO:0000313" key="3">
    <source>
        <dbReference type="Proteomes" id="UP000037035"/>
    </source>
</evidence>
<comment type="caution">
    <text evidence="2">The sequence shown here is derived from an EMBL/GenBank/DDBJ whole genome shotgun (WGS) entry which is preliminary data.</text>
</comment>
<evidence type="ECO:0000313" key="2">
    <source>
        <dbReference type="EMBL" id="KNZ44015.1"/>
    </source>
</evidence>
<gene>
    <name evidence="2" type="ORF">VP01_959g1</name>
</gene>
<keyword evidence="1" id="KW-0472">Membrane</keyword>
<keyword evidence="1" id="KW-1133">Transmembrane helix</keyword>
<proteinExistence type="predicted"/>
<feature type="transmembrane region" description="Helical" evidence="1">
    <location>
        <begin position="367"/>
        <end position="390"/>
    </location>
</feature>
<evidence type="ECO:0000256" key="1">
    <source>
        <dbReference type="SAM" id="Phobius"/>
    </source>
</evidence>
<dbReference type="AlphaFoldDB" id="A0A0L6U8B1"/>
<sequence length="583" mass="66955">MNLHLETFLAHWGNPREFESALVSIRSRPSCLQITIFPHRDKAFPSPAKHAHTERQIGCQPSPKKMRGDLSWGCTWVTNDMQATWRKCGDNTLKYNLVLPSNGLLFEHYLWSYFQATKLTVSIAPQFSCSVSFEWMKLCYPVVYCFSPANRISNENYYAAQQLFMLTPNGTTKFFNHTLWVKCLALRVGERKNKIDRSPEGGEINDIGNLRACGSYSPPFLKAIQVPVLPSLLGPRTLKPANSWNQQSVIGLPLTDCWSLGCVEGVILGGLRLDDWEEKTTGQFGWMYLNFIKHIQGFQLLLRSILMLNKRCNVTDRIDMLTVSVTYESFTLFSSVTSSAANSTKKGTNKGFSQSLSDLLVYHLLDWFLNKALLLICFFPSLLFITFLFMKQFMGGLILSFSNLHFIYCNKNQGRLMNEIKSKMKLKNSLHYDLTARSNRLTLTRLNFRLEKEEKKTNKDLSPHKYFKRPLRINTSGFGLRNFKQVLYFMYLYYNYSESLCRFWGILHNTGSSWPCQGDGGSSSPSGRVACTTRGLLWEVLDEWKWYGRGCLDPSMSCHECRGIEVPLKNYWDLWGQGMFGSQ</sequence>
<keyword evidence="1" id="KW-0812">Transmembrane</keyword>
<name>A0A0L6U8B1_9BASI</name>
<dbReference type="VEuPathDB" id="FungiDB:VP01_959g1"/>